<keyword evidence="1" id="KW-0812">Transmembrane</keyword>
<keyword evidence="3" id="KW-1185">Reference proteome</keyword>
<sequence>MGKLIDKLKNIPLISKLNSYKVMPVIWWSILVVILPLIFSLLRIGTIWRVGLLFILLNSIISYHIGKLIKTINLKHYWLLFMPGCFCLIVLFKYANYNFLFGLIYLILEIFGVMDNQIYG</sequence>
<protein>
    <submittedName>
        <fullName evidence="2">Uncharacterized protein</fullName>
    </submittedName>
</protein>
<gene>
    <name evidence="2" type="ORF">LDX53_04770</name>
</gene>
<keyword evidence="1" id="KW-0472">Membrane</keyword>
<dbReference type="Proteomes" id="UP001164557">
    <property type="component" value="Chromosome"/>
</dbReference>
<proteinExistence type="predicted"/>
<feature type="transmembrane region" description="Helical" evidence="1">
    <location>
        <begin position="20"/>
        <end position="41"/>
    </location>
</feature>
<keyword evidence="1" id="KW-1133">Transmembrane helix</keyword>
<reference evidence="2" key="1">
    <citation type="submission" date="2021-09" db="EMBL/GenBank/DDBJ databases">
        <title>Lactobacillus species from Apis mellifera, Switzerland.</title>
        <authorList>
            <person name="Pfister J."/>
            <person name="Brown A."/>
            <person name="Neumann P."/>
            <person name="Collaud A."/>
            <person name="Retschnig G."/>
            <person name="Perreten V."/>
        </authorList>
    </citation>
    <scope>NUCLEOTIDE SEQUENCE</scope>
    <source>
        <strain evidence="2">IBH002</strain>
    </source>
</reference>
<accession>A0AA47B5T4</accession>
<dbReference type="AlphaFoldDB" id="A0AA47B5T4"/>
<organism evidence="2 3">
    <name type="scientific">Lactobacillus helsingborgensis</name>
    <dbReference type="NCBI Taxonomy" id="1218494"/>
    <lineage>
        <taxon>Bacteria</taxon>
        <taxon>Bacillati</taxon>
        <taxon>Bacillota</taxon>
        <taxon>Bacilli</taxon>
        <taxon>Lactobacillales</taxon>
        <taxon>Lactobacillaceae</taxon>
        <taxon>Lactobacillus</taxon>
    </lineage>
</organism>
<dbReference type="EMBL" id="CP084389">
    <property type="protein sequence ID" value="UZX30497.1"/>
    <property type="molecule type" value="Genomic_DNA"/>
</dbReference>
<evidence type="ECO:0000313" key="2">
    <source>
        <dbReference type="EMBL" id="UZX30497.1"/>
    </source>
</evidence>
<evidence type="ECO:0000313" key="3">
    <source>
        <dbReference type="Proteomes" id="UP001164557"/>
    </source>
</evidence>
<feature type="transmembrane region" description="Helical" evidence="1">
    <location>
        <begin position="47"/>
        <end position="65"/>
    </location>
</feature>
<evidence type="ECO:0000256" key="1">
    <source>
        <dbReference type="SAM" id="Phobius"/>
    </source>
</evidence>
<name>A0AA47B5T4_9LACO</name>